<dbReference type="EMBL" id="WJNG01000014">
    <property type="protein sequence ID" value="MRH44185.1"/>
    <property type="molecule type" value="Genomic_DNA"/>
</dbReference>
<dbReference type="AlphaFoldDB" id="A0A6A8DER5"/>
<dbReference type="InterPro" id="IPR019673">
    <property type="entry name" value="Spore_germination_GerPC"/>
</dbReference>
<protein>
    <submittedName>
        <fullName evidence="2">Spore gernimation protein GerPC</fullName>
    </submittedName>
</protein>
<evidence type="ECO:0000313" key="3">
    <source>
        <dbReference type="Proteomes" id="UP000799092"/>
    </source>
</evidence>
<dbReference type="Pfam" id="PF10737">
    <property type="entry name" value="GerPC"/>
    <property type="match status" value="1"/>
</dbReference>
<evidence type="ECO:0000256" key="1">
    <source>
        <dbReference type="SAM" id="Coils"/>
    </source>
</evidence>
<accession>A0A6A8DER5</accession>
<sequence length="197" mass="23172">MNYSNSWQEYLARVQAYMQQQDTKIKELEQRIARLENTTNSNTKNTTIEKLEYHFDQLKIERLDGTLHIGLSPEDLAKVDDLSLNQPVNNNYQRQAKPVTQELVGQLDSYLIEEGPSLLHQLASEYGFPLNKSYQEMILNDVRKQLPERVAQYEKNVRNEHPSQTKQETSQLIYEQVQKEINHSLRQFFQNDQTKGE</sequence>
<organism evidence="2 3">
    <name type="scientific">Aquibacillus halophilus</name>
    <dbReference type="NCBI Taxonomy" id="930132"/>
    <lineage>
        <taxon>Bacteria</taxon>
        <taxon>Bacillati</taxon>
        <taxon>Bacillota</taxon>
        <taxon>Bacilli</taxon>
        <taxon>Bacillales</taxon>
        <taxon>Bacillaceae</taxon>
        <taxon>Aquibacillus</taxon>
    </lineage>
</organism>
<keyword evidence="3" id="KW-1185">Reference proteome</keyword>
<dbReference type="Proteomes" id="UP000799092">
    <property type="component" value="Unassembled WGS sequence"/>
</dbReference>
<dbReference type="RefSeq" id="WP_153737794.1">
    <property type="nucleotide sequence ID" value="NZ_WJNG01000014.1"/>
</dbReference>
<feature type="coiled-coil region" evidence="1">
    <location>
        <begin position="11"/>
        <end position="45"/>
    </location>
</feature>
<name>A0A6A8DER5_9BACI</name>
<reference evidence="2" key="1">
    <citation type="submission" date="2019-11" db="EMBL/GenBank/DDBJ databases">
        <authorList>
            <person name="Li J."/>
        </authorList>
    </citation>
    <scope>NUCLEOTIDE SEQUENCE</scope>
    <source>
        <strain evidence="2">B6B</strain>
    </source>
</reference>
<gene>
    <name evidence="2" type="ORF">GH741_16200</name>
</gene>
<proteinExistence type="predicted"/>
<keyword evidence="1" id="KW-0175">Coiled coil</keyword>
<dbReference type="OrthoDB" id="2991331at2"/>
<evidence type="ECO:0000313" key="2">
    <source>
        <dbReference type="EMBL" id="MRH44185.1"/>
    </source>
</evidence>
<comment type="caution">
    <text evidence="2">The sequence shown here is derived from an EMBL/GenBank/DDBJ whole genome shotgun (WGS) entry which is preliminary data.</text>
</comment>